<evidence type="ECO:0000313" key="15">
    <source>
        <dbReference type="EMBL" id="CAF3533631.1"/>
    </source>
</evidence>
<dbReference type="Proteomes" id="UP000677228">
    <property type="component" value="Unassembled WGS sequence"/>
</dbReference>
<evidence type="ECO:0000256" key="12">
    <source>
        <dbReference type="SAM" id="Phobius"/>
    </source>
</evidence>
<dbReference type="PANTHER" id="PTHR12443:SF9">
    <property type="entry name" value="TRANSLOCATION PROTEIN SEC62"/>
    <property type="match status" value="1"/>
</dbReference>
<feature type="compositionally biased region" description="Basic and acidic residues" evidence="11">
    <location>
        <begin position="415"/>
        <end position="426"/>
    </location>
</feature>
<feature type="compositionally biased region" description="Polar residues" evidence="11">
    <location>
        <begin position="156"/>
        <end position="167"/>
    </location>
</feature>
<evidence type="ECO:0000256" key="3">
    <source>
        <dbReference type="ARBA" id="ARBA00021257"/>
    </source>
</evidence>
<keyword evidence="7" id="KW-0653">Protein transport</keyword>
<dbReference type="Proteomes" id="UP000663829">
    <property type="component" value="Unassembled WGS sequence"/>
</dbReference>
<evidence type="ECO:0000256" key="8">
    <source>
        <dbReference type="ARBA" id="ARBA00022989"/>
    </source>
</evidence>
<feature type="transmembrane region" description="Helical" evidence="12">
    <location>
        <begin position="218"/>
        <end position="238"/>
    </location>
</feature>
<evidence type="ECO:0000256" key="7">
    <source>
        <dbReference type="ARBA" id="ARBA00022927"/>
    </source>
</evidence>
<organism evidence="13 17">
    <name type="scientific">Didymodactylos carnosus</name>
    <dbReference type="NCBI Taxonomy" id="1234261"/>
    <lineage>
        <taxon>Eukaryota</taxon>
        <taxon>Metazoa</taxon>
        <taxon>Spiralia</taxon>
        <taxon>Gnathifera</taxon>
        <taxon>Rotifera</taxon>
        <taxon>Eurotatoria</taxon>
        <taxon>Bdelloidea</taxon>
        <taxon>Philodinida</taxon>
        <taxon>Philodinidae</taxon>
        <taxon>Didymodactylos</taxon>
    </lineage>
</organism>
<comment type="subcellular location">
    <subcellularLocation>
        <location evidence="1">Endoplasmic reticulum membrane</location>
        <topology evidence="1">Multi-pass membrane protein</topology>
    </subcellularLocation>
</comment>
<evidence type="ECO:0000256" key="1">
    <source>
        <dbReference type="ARBA" id="ARBA00004477"/>
    </source>
</evidence>
<proteinExistence type="inferred from homology"/>
<evidence type="ECO:0000256" key="9">
    <source>
        <dbReference type="ARBA" id="ARBA00023010"/>
    </source>
</evidence>
<gene>
    <name evidence="13" type="ORF">GPM918_LOCUS983</name>
    <name evidence="14" type="ORF">OVA965_LOCUS5386</name>
    <name evidence="15" type="ORF">SRO942_LOCUS983</name>
    <name evidence="16" type="ORF">TMI583_LOCUS5384</name>
</gene>
<keyword evidence="8 12" id="KW-1133">Transmembrane helix</keyword>
<evidence type="ECO:0000256" key="6">
    <source>
        <dbReference type="ARBA" id="ARBA00022824"/>
    </source>
</evidence>
<dbReference type="OrthoDB" id="200187at2759"/>
<feature type="compositionally biased region" description="Basic and acidic residues" evidence="11">
    <location>
        <begin position="170"/>
        <end position="182"/>
    </location>
</feature>
<dbReference type="EMBL" id="CAJNOK010001510">
    <property type="protein sequence ID" value="CAF0815760.1"/>
    <property type="molecule type" value="Genomic_DNA"/>
</dbReference>
<dbReference type="AlphaFoldDB" id="A0A813PDY8"/>
<comment type="caution">
    <text evidence="13">The sequence shown here is derived from an EMBL/GenBank/DDBJ whole genome shotgun (WGS) entry which is preliminary data.</text>
</comment>
<name>A0A813PDY8_9BILA</name>
<dbReference type="EMBL" id="CAJOBC010000084">
    <property type="protein sequence ID" value="CAF3533631.1"/>
    <property type="molecule type" value="Genomic_DNA"/>
</dbReference>
<evidence type="ECO:0000313" key="16">
    <source>
        <dbReference type="EMBL" id="CAF3599867.1"/>
    </source>
</evidence>
<feature type="region of interest" description="Disordered" evidence="11">
    <location>
        <begin position="1"/>
        <end position="23"/>
    </location>
</feature>
<dbReference type="InterPro" id="IPR004728">
    <property type="entry name" value="Sec62"/>
</dbReference>
<keyword evidence="6" id="KW-0256">Endoplasmic reticulum</keyword>
<feature type="region of interest" description="Disordered" evidence="11">
    <location>
        <begin position="118"/>
        <end position="182"/>
    </location>
</feature>
<dbReference type="Proteomes" id="UP000681722">
    <property type="component" value="Unassembled WGS sequence"/>
</dbReference>
<keyword evidence="9" id="KW-0811">Translocation</keyword>
<evidence type="ECO:0000256" key="11">
    <source>
        <dbReference type="SAM" id="MobiDB-lite"/>
    </source>
</evidence>
<dbReference type="EMBL" id="CAJNOQ010000084">
    <property type="protein sequence ID" value="CAF0753619.1"/>
    <property type="molecule type" value="Genomic_DNA"/>
</dbReference>
<dbReference type="Proteomes" id="UP000682733">
    <property type="component" value="Unassembled WGS sequence"/>
</dbReference>
<keyword evidence="4" id="KW-0813">Transport</keyword>
<reference evidence="13" key="1">
    <citation type="submission" date="2021-02" db="EMBL/GenBank/DDBJ databases">
        <authorList>
            <person name="Nowell W R."/>
        </authorList>
    </citation>
    <scope>NUCLEOTIDE SEQUENCE</scope>
</reference>
<comment type="similarity">
    <text evidence="2">Belongs to the SEC62 family.</text>
</comment>
<evidence type="ECO:0000256" key="10">
    <source>
        <dbReference type="ARBA" id="ARBA00023136"/>
    </source>
</evidence>
<feature type="region of interest" description="Disordered" evidence="11">
    <location>
        <begin position="314"/>
        <end position="426"/>
    </location>
</feature>
<evidence type="ECO:0000256" key="2">
    <source>
        <dbReference type="ARBA" id="ARBA00010604"/>
    </source>
</evidence>
<evidence type="ECO:0000313" key="13">
    <source>
        <dbReference type="EMBL" id="CAF0753619.1"/>
    </source>
</evidence>
<dbReference type="Pfam" id="PF03839">
    <property type="entry name" value="Sec62"/>
    <property type="match status" value="1"/>
</dbReference>
<dbReference type="GO" id="GO:0005789">
    <property type="term" value="C:endoplasmic reticulum membrane"/>
    <property type="evidence" value="ECO:0007669"/>
    <property type="project" value="UniProtKB-SubCell"/>
</dbReference>
<keyword evidence="10 12" id="KW-0472">Membrane</keyword>
<sequence length="426" mass="48686">MTEAINMSDNRKKSKRRKSEDDQLTKIEKAIAKHLRFKCQTKKGMLMGMQVTYFTGNKAVECLTESKWSSMSTKALNSSGDNNNTICFTSKHDCVLMLRKFLDNDMFRRAVKIYKEPPVQKNNKGESQQQEEGGDGSVSNTPTTTRQRKNKKDTQKSVAEPTTTVTSSTTKEKDDKDKDSKNKNKKKFKFELHDDQVFVDSPNECYVWIYDPTTIKQYIMGFLLVVGCIGVCLFPLWPTEVRTGVYYLSMVLAGLLGFLLSLAVIKYIIFAIVWVCTFGKIKFWLLPNLTEDVGVLESFVPLYNLEVGSTIKKTKDDKKKKESENDDKQQQEQTASQEEIVPSLTTTNPDEKETSADEDEQDENDMEKNRKSSLEDENKENTSRSSSLTSEDEKSQNKLITPHQQQKSSDEDFEVLSRDDIINETK</sequence>
<keyword evidence="5 12" id="KW-0812">Transmembrane</keyword>
<evidence type="ECO:0000256" key="4">
    <source>
        <dbReference type="ARBA" id="ARBA00022448"/>
    </source>
</evidence>
<evidence type="ECO:0000313" key="14">
    <source>
        <dbReference type="EMBL" id="CAF0815760.1"/>
    </source>
</evidence>
<evidence type="ECO:0000313" key="17">
    <source>
        <dbReference type="Proteomes" id="UP000663829"/>
    </source>
</evidence>
<feature type="compositionally biased region" description="Polar residues" evidence="11">
    <location>
        <begin position="397"/>
        <end position="407"/>
    </location>
</feature>
<evidence type="ECO:0000256" key="5">
    <source>
        <dbReference type="ARBA" id="ARBA00022692"/>
    </source>
</evidence>
<dbReference type="EMBL" id="CAJOBA010001510">
    <property type="protein sequence ID" value="CAF3599867.1"/>
    <property type="molecule type" value="Genomic_DNA"/>
</dbReference>
<dbReference type="PANTHER" id="PTHR12443">
    <property type="entry name" value="TRANSLOCATION PROTEIN SEC62"/>
    <property type="match status" value="1"/>
</dbReference>
<feature type="transmembrane region" description="Helical" evidence="12">
    <location>
        <begin position="244"/>
        <end position="276"/>
    </location>
</feature>
<feature type="compositionally biased region" description="Basic and acidic residues" evidence="11">
    <location>
        <begin position="314"/>
        <end position="330"/>
    </location>
</feature>
<dbReference type="GO" id="GO:0031204">
    <property type="term" value="P:post-translational protein targeting to membrane, translocation"/>
    <property type="evidence" value="ECO:0007669"/>
    <property type="project" value="TreeGrafter"/>
</dbReference>
<accession>A0A813PDY8</accession>
<protein>
    <recommendedName>
        <fullName evidence="3">Translocation protein SEC62</fullName>
    </recommendedName>
</protein>
<feature type="compositionally biased region" description="Acidic residues" evidence="11">
    <location>
        <begin position="356"/>
        <end position="365"/>
    </location>
</feature>
<keyword evidence="17" id="KW-1185">Reference proteome</keyword>
<feature type="compositionally biased region" description="Basic and acidic residues" evidence="11">
    <location>
        <begin position="366"/>
        <end position="382"/>
    </location>
</feature>